<dbReference type="Proteomes" id="UP000198718">
    <property type="component" value="Unassembled WGS sequence"/>
</dbReference>
<dbReference type="EMBL" id="FNFP01000005">
    <property type="protein sequence ID" value="SDK96155.1"/>
    <property type="molecule type" value="Genomic_DNA"/>
</dbReference>
<name>A0A1G9G6C4_9FIRM</name>
<gene>
    <name evidence="1" type="ORF">SAMN05660472_02365</name>
</gene>
<evidence type="ECO:0000313" key="1">
    <source>
        <dbReference type="EMBL" id="SDK96155.1"/>
    </source>
</evidence>
<protein>
    <submittedName>
        <fullName evidence="1">Uncharacterized protein</fullName>
    </submittedName>
</protein>
<proteinExistence type="predicted"/>
<evidence type="ECO:0000313" key="2">
    <source>
        <dbReference type="Proteomes" id="UP000198718"/>
    </source>
</evidence>
<dbReference type="STRING" id="393762.SAMN05660472_02365"/>
<reference evidence="1 2" key="1">
    <citation type="submission" date="2016-10" db="EMBL/GenBank/DDBJ databases">
        <authorList>
            <person name="de Groot N.N."/>
        </authorList>
    </citation>
    <scope>NUCLEOTIDE SEQUENCE [LARGE SCALE GENOMIC DNA]</scope>
    <source>
        <strain evidence="1 2">DSM 18346</strain>
    </source>
</reference>
<dbReference type="OrthoDB" id="2381664at2"/>
<sequence>MAKFKKSSLFTIVIVLGVLVVIGQVVYASNKEPGSMEDPIVTRSYVEQRIEQLKFYIDEKLSSSQPSQPQPPVVEPSKGNKLDIVYLKTGEILIADEGTEIILRRGRAVVVDSPSGGIVNVTIGGDIKKNETIMPNHLHIVPRSDGRGVKALGDDVILMIRGSYRIEK</sequence>
<accession>A0A1G9G6C4</accession>
<dbReference type="RefSeq" id="WP_090553894.1">
    <property type="nucleotide sequence ID" value="NZ_FNFP01000005.1"/>
</dbReference>
<keyword evidence="2" id="KW-1185">Reference proteome</keyword>
<organism evidence="1 2">
    <name type="scientific">Natronincola ferrireducens</name>
    <dbReference type="NCBI Taxonomy" id="393762"/>
    <lineage>
        <taxon>Bacteria</taxon>
        <taxon>Bacillati</taxon>
        <taxon>Bacillota</taxon>
        <taxon>Clostridia</taxon>
        <taxon>Peptostreptococcales</taxon>
        <taxon>Natronincolaceae</taxon>
        <taxon>Natronincola</taxon>
    </lineage>
</organism>
<dbReference type="AlphaFoldDB" id="A0A1G9G6C4"/>